<dbReference type="RefSeq" id="WP_343967461.1">
    <property type="nucleotide sequence ID" value="NZ_BAAAHK010000004.1"/>
</dbReference>
<feature type="compositionally biased region" description="Low complexity" evidence="1">
    <location>
        <begin position="65"/>
        <end position="82"/>
    </location>
</feature>
<organism evidence="3 4">
    <name type="scientific">Kribbella koreensis</name>
    <dbReference type="NCBI Taxonomy" id="57909"/>
    <lineage>
        <taxon>Bacteria</taxon>
        <taxon>Bacillati</taxon>
        <taxon>Actinomycetota</taxon>
        <taxon>Actinomycetes</taxon>
        <taxon>Propionibacteriales</taxon>
        <taxon>Kribbellaceae</taxon>
        <taxon>Kribbella</taxon>
    </lineage>
</organism>
<name>A0ABN1PZB1_9ACTN</name>
<feature type="transmembrane region" description="Helical" evidence="2">
    <location>
        <begin position="42"/>
        <end position="62"/>
    </location>
</feature>
<sequence length="250" mass="25814">MSKLTDEEVGQLLRETFADKEGLLDQLPEATSTPVRRRKGPVLLAAAAVLVVLVGVVSVAGLNRGPSSEPAGASAASSTNGTPTPPNPSVAITAARPPVSLAYLSGVAIAELTKWERPAAGWPVVKVLDATYSQASSPIEVGGKGTPLSQQAQALIAASAVGVPIEWVQRRPKGDKVCEEADGTPYVTLGPVVMAKSGASATIGMSIWRGCMDAQWLTYRLVRDATQFSGAEASKQRWSVAGTVGPVAVS</sequence>
<proteinExistence type="predicted"/>
<keyword evidence="4" id="KW-1185">Reference proteome</keyword>
<gene>
    <name evidence="3" type="ORF">GCM10009554_21180</name>
</gene>
<keyword evidence="2" id="KW-0472">Membrane</keyword>
<evidence type="ECO:0000256" key="1">
    <source>
        <dbReference type="SAM" id="MobiDB-lite"/>
    </source>
</evidence>
<dbReference type="EMBL" id="BAAAHK010000004">
    <property type="protein sequence ID" value="GAA0934830.1"/>
    <property type="molecule type" value="Genomic_DNA"/>
</dbReference>
<dbReference type="Proteomes" id="UP001500542">
    <property type="component" value="Unassembled WGS sequence"/>
</dbReference>
<reference evidence="3 4" key="1">
    <citation type="journal article" date="2019" name="Int. J. Syst. Evol. Microbiol.">
        <title>The Global Catalogue of Microorganisms (GCM) 10K type strain sequencing project: providing services to taxonomists for standard genome sequencing and annotation.</title>
        <authorList>
            <consortium name="The Broad Institute Genomics Platform"/>
            <consortium name="The Broad Institute Genome Sequencing Center for Infectious Disease"/>
            <person name="Wu L."/>
            <person name="Ma J."/>
        </authorList>
    </citation>
    <scope>NUCLEOTIDE SEQUENCE [LARGE SCALE GENOMIC DNA]</scope>
    <source>
        <strain evidence="3 4">JCM 10977</strain>
    </source>
</reference>
<keyword evidence="2" id="KW-0812">Transmembrane</keyword>
<protein>
    <submittedName>
        <fullName evidence="3">Uncharacterized protein</fullName>
    </submittedName>
</protein>
<evidence type="ECO:0000256" key="2">
    <source>
        <dbReference type="SAM" id="Phobius"/>
    </source>
</evidence>
<comment type="caution">
    <text evidence="3">The sequence shown here is derived from an EMBL/GenBank/DDBJ whole genome shotgun (WGS) entry which is preliminary data.</text>
</comment>
<feature type="region of interest" description="Disordered" evidence="1">
    <location>
        <begin position="65"/>
        <end position="92"/>
    </location>
</feature>
<keyword evidence="2" id="KW-1133">Transmembrane helix</keyword>
<accession>A0ABN1PZB1</accession>
<evidence type="ECO:0000313" key="4">
    <source>
        <dbReference type="Proteomes" id="UP001500542"/>
    </source>
</evidence>
<evidence type="ECO:0000313" key="3">
    <source>
        <dbReference type="EMBL" id="GAA0934830.1"/>
    </source>
</evidence>